<dbReference type="EMBL" id="CAJNOL010004071">
    <property type="protein sequence ID" value="CAF1580435.1"/>
    <property type="molecule type" value="Genomic_DNA"/>
</dbReference>
<evidence type="ECO:0000313" key="4">
    <source>
        <dbReference type="EMBL" id="CAF1580435.1"/>
    </source>
</evidence>
<dbReference type="PROSITE" id="PS50234">
    <property type="entry name" value="VWFA"/>
    <property type="match status" value="1"/>
</dbReference>
<feature type="domain" description="VIT" evidence="2">
    <location>
        <begin position="2"/>
        <end position="132"/>
    </location>
</feature>
<dbReference type="Pfam" id="PF08487">
    <property type="entry name" value="VIT"/>
    <property type="match status" value="1"/>
</dbReference>
<dbReference type="InterPro" id="IPR036465">
    <property type="entry name" value="vWFA_dom_sf"/>
</dbReference>
<name>A0A815EGZ9_9BILA</name>
<dbReference type="Pfam" id="PF13768">
    <property type="entry name" value="VWA_3"/>
    <property type="match status" value="1"/>
</dbReference>
<organism evidence="3 5">
    <name type="scientific">Rotaria sordida</name>
    <dbReference type="NCBI Taxonomy" id="392033"/>
    <lineage>
        <taxon>Eukaryota</taxon>
        <taxon>Metazoa</taxon>
        <taxon>Spiralia</taxon>
        <taxon>Gnathifera</taxon>
        <taxon>Rotifera</taxon>
        <taxon>Eurotatoria</taxon>
        <taxon>Bdelloidea</taxon>
        <taxon>Philodinida</taxon>
        <taxon>Philodinidae</taxon>
        <taxon>Rotaria</taxon>
    </lineage>
</organism>
<evidence type="ECO:0000313" key="6">
    <source>
        <dbReference type="Proteomes" id="UP000663870"/>
    </source>
</evidence>
<dbReference type="SUPFAM" id="SSF53300">
    <property type="entry name" value="vWA-like"/>
    <property type="match status" value="1"/>
</dbReference>
<dbReference type="InterPro" id="IPR013694">
    <property type="entry name" value="VIT"/>
</dbReference>
<dbReference type="SMART" id="SM00327">
    <property type="entry name" value="VWA"/>
    <property type="match status" value="1"/>
</dbReference>
<evidence type="ECO:0000259" key="1">
    <source>
        <dbReference type="PROSITE" id="PS50234"/>
    </source>
</evidence>
<gene>
    <name evidence="4" type="ORF">JXQ802_LOCUS46157</name>
    <name evidence="3" type="ORF">PYM288_LOCUS30430</name>
</gene>
<protein>
    <submittedName>
        <fullName evidence="3">Uncharacterized protein</fullName>
    </submittedName>
</protein>
<reference evidence="3" key="1">
    <citation type="submission" date="2021-02" db="EMBL/GenBank/DDBJ databases">
        <authorList>
            <person name="Nowell W R."/>
        </authorList>
    </citation>
    <scope>NUCLEOTIDE SEQUENCE</scope>
</reference>
<dbReference type="InterPro" id="IPR002035">
    <property type="entry name" value="VWF_A"/>
</dbReference>
<dbReference type="PANTHER" id="PTHR45737">
    <property type="entry name" value="VON WILLEBRAND FACTOR A DOMAIN-CONTAINING PROTEIN 5A"/>
    <property type="match status" value="1"/>
</dbReference>
<keyword evidence="6" id="KW-1185">Reference proteome</keyword>
<feature type="domain" description="VWFA" evidence="1">
    <location>
        <begin position="279"/>
        <end position="452"/>
    </location>
</feature>
<evidence type="ECO:0000259" key="2">
    <source>
        <dbReference type="PROSITE" id="PS51468"/>
    </source>
</evidence>
<dbReference type="PROSITE" id="PS51468">
    <property type="entry name" value="VIT"/>
    <property type="match status" value="1"/>
</dbReference>
<dbReference type="PANTHER" id="PTHR45737:SF6">
    <property type="entry name" value="VON WILLEBRAND FACTOR A DOMAIN-CONTAINING PROTEIN 5A"/>
    <property type="match status" value="1"/>
</dbReference>
<dbReference type="Proteomes" id="UP000663870">
    <property type="component" value="Unassembled WGS sequence"/>
</dbReference>
<dbReference type="AlphaFoldDB" id="A0A815EGZ9"/>
<evidence type="ECO:0000313" key="5">
    <source>
        <dbReference type="Proteomes" id="UP000663854"/>
    </source>
</evidence>
<sequence>MLCIKSDTLSWDQKYVALKSVTIVSKIRSFGADVSITQLFRNDENQPIEAVYCFPIEENAAIYSFVAKIDDREIRAQLKEKIQAQQEYTHALQQGHGAYLMEQDEKSQDIFIINVGALLPGKECQIQIIYVTELDLISQNKIRFVVPTTIAPRYNPSVGGISSPAGTQTKYVQSTLYTIDFQCQIDKLHGEITSVSSSSHSIVIKFNDNKYEITFGQKNTFMDRDIILDIELSTRTNTILATEKNDKHQLALMASFTPTNKDCRKAFNTNKNIKDVNNEFIFIVDCSGSMQHENKIGLARQAMILFLKSLPVNCQFNIIRFGSDYRTLFNNVTEIYNKQNARQAEQLISQMSADLGGTELLRPLQWLQNQAPVIGHSRQILLLTDGEVSNVTEVMNLCRSMSTSTRIFSFGLGHSPSRSLIKGLARSTNGRFTFIPPGTSVDVHVAEQLQKAHEPCITNVKIKWNISSLTSSKLQTIPTIIPPIYANDRLLFYALVESDQFNHSTTVELWNHDETVQLGLARIDHIPETTDDNNNQLITHLAAKALIQEITHSKELQAGSQQTRLQQNIEDDRKKQAIAISLKYNILCPHTAFIGIETRTDSSGKNANSNMILREIPIEISADDKVMTGLQSIFVTSHDASLNCKRRTMPQYQQSMSTYGSTTLPQQSTLGFSFGASSSHQQFSSQYNPYPPQASLSAYSFGAPSTSQQYSPSSDTFLQQAPLFDSWSSNISRETGDYGRFSFTNTNIDEASSLFSSLMTEQKIWPSNDQDIVRHLINLQKFDGLWNLTDDDIQNLCHKPLKSFHSIITNDSIILTTVIVIIVLEMKYDTFKTMWLFVVNKGRKRLIELLGDTKKLERLINDIKHQL</sequence>
<dbReference type="Proteomes" id="UP000663854">
    <property type="component" value="Unassembled WGS sequence"/>
</dbReference>
<dbReference type="Gene3D" id="3.40.50.410">
    <property type="entry name" value="von Willebrand factor, type A domain"/>
    <property type="match status" value="1"/>
</dbReference>
<evidence type="ECO:0000313" key="3">
    <source>
        <dbReference type="EMBL" id="CAF1311339.1"/>
    </source>
</evidence>
<accession>A0A815EGZ9</accession>
<comment type="caution">
    <text evidence="3">The sequence shown here is derived from an EMBL/GenBank/DDBJ whole genome shotgun (WGS) entry which is preliminary data.</text>
</comment>
<proteinExistence type="predicted"/>
<dbReference type="EMBL" id="CAJNOH010002809">
    <property type="protein sequence ID" value="CAF1311339.1"/>
    <property type="molecule type" value="Genomic_DNA"/>
</dbReference>
<dbReference type="SMART" id="SM00609">
    <property type="entry name" value="VIT"/>
    <property type="match status" value="1"/>
</dbReference>